<dbReference type="AlphaFoldDB" id="A0AAE4L9Q0"/>
<dbReference type="Pfam" id="PF13595">
    <property type="entry name" value="DUF4138"/>
    <property type="match status" value="1"/>
</dbReference>
<dbReference type="NCBIfam" id="TIGR03780">
    <property type="entry name" value="Bac_Flav_CT_N"/>
    <property type="match status" value="1"/>
</dbReference>
<protein>
    <submittedName>
        <fullName evidence="1">Conjugative transposon protein TraN</fullName>
    </submittedName>
</protein>
<comment type="caution">
    <text evidence="1">The sequence shown here is derived from an EMBL/GenBank/DDBJ whole genome shotgun (WGS) entry which is preliminary data.</text>
</comment>
<accession>A0AAE4L9Q0</accession>
<dbReference type="EMBL" id="JAWDEU010000002">
    <property type="protein sequence ID" value="MDU0245989.1"/>
    <property type="molecule type" value="Genomic_DNA"/>
</dbReference>
<evidence type="ECO:0000313" key="2">
    <source>
        <dbReference type="Proteomes" id="UP001181247"/>
    </source>
</evidence>
<dbReference type="Proteomes" id="UP001181247">
    <property type="component" value="Unassembled WGS sequence"/>
</dbReference>
<dbReference type="RefSeq" id="WP_022163559.1">
    <property type="nucleotide sequence ID" value="NZ_JAWDEU010000002.1"/>
</dbReference>
<gene>
    <name evidence="1" type="primary">traN</name>
    <name evidence="1" type="ORF">RVH16_14910</name>
</gene>
<organism evidence="1 2">
    <name type="scientific">Bacteroides uniformis</name>
    <dbReference type="NCBI Taxonomy" id="820"/>
    <lineage>
        <taxon>Bacteria</taxon>
        <taxon>Pseudomonadati</taxon>
        <taxon>Bacteroidota</taxon>
        <taxon>Bacteroidia</taxon>
        <taxon>Bacteroidales</taxon>
        <taxon>Bacteroidaceae</taxon>
        <taxon>Bacteroides</taxon>
    </lineage>
</organism>
<evidence type="ECO:0000313" key="1">
    <source>
        <dbReference type="EMBL" id="MDU0245989.1"/>
    </source>
</evidence>
<name>A0AAE4L9Q0_BACUN</name>
<reference evidence="1" key="1">
    <citation type="submission" date="2023-10" db="EMBL/GenBank/DDBJ databases">
        <title>Genome of Potential pathogenic bacteria in Crohn's disease.</title>
        <authorList>
            <person name="Rodriguez-Palacios A."/>
        </authorList>
    </citation>
    <scope>NUCLEOTIDE SEQUENCE</scope>
    <source>
        <strain evidence="1">CavFT-hAR50</strain>
    </source>
</reference>
<dbReference type="InterPro" id="IPR022298">
    <property type="entry name" value="Conjug_transposon_TraN"/>
</dbReference>
<proteinExistence type="predicted"/>
<sequence>MKVRILLLFISIFCLTGNIFANRRIYVNREVTTHIVMPENIKMVDISTPKIAGNQCTDNIVRIKPYHENDSLPDLGYDDNELLGTLTLIGERHIAQYDVLYTQSPGMASNIYNVSYDDLQSYINPEVSMPMAEMARYAWAVYGSDRKFNQIVSNEHGMKAVVNNIYSVGDYFFIDYSLRNRTKIPYDIEETRIKLTDKKETKATNSQTIELTPVFTVNHVRKFKKDYRNVLVLPKLTFPEEKILRLEISENQISGRVITLTIEYKDILNADGFDSDILKDTPYYPYYHITYTDRP</sequence>